<evidence type="ECO:0000256" key="1">
    <source>
        <dbReference type="ARBA" id="ARBA00022448"/>
    </source>
</evidence>
<dbReference type="InterPro" id="IPR017871">
    <property type="entry name" value="ABC_transporter-like_CS"/>
</dbReference>
<gene>
    <name evidence="5" type="ORF">KHA94_19680</name>
</gene>
<dbReference type="SUPFAM" id="SSF50331">
    <property type="entry name" value="MOP-like"/>
    <property type="match status" value="1"/>
</dbReference>
<protein>
    <submittedName>
        <fullName evidence="5">ABC transporter ATP-binding protein</fullName>
    </submittedName>
</protein>
<sequence>MSAVRFEGVSKKYSSDSSSGGVFDISFDIPAGQFTSLVGASGSGKTTILRLMAGFLQPTEGKIYMDNQIVSDNTHSLPTNRRDLAMVFQSYALWPHMTVFENVAFGLRARKVHKPEIKKLVDEVLQLVNMEKYVERRPGELSGGQQQRIALARSLVLKPRLLLLDEPLSNLDAELRIQMREQLKELQLTTGITFVYVTHDQEEALAMSDYLLVLEKGKLLQSDHPEVVYFRPVDARVARFIGRAFPLNGTLVNVSKGGLGKIELENSNKNLQLLGSVPAHTGISLGSSVCLVLRSEMVRIVDSNTVDNTSECRISGVILSSSFIGRENQIEVKLETGDLLTVYDNSRRRFKAGESLLLAFDPEAAVIVPERAG</sequence>
<keyword evidence="6" id="KW-1185">Reference proteome</keyword>
<dbReference type="PANTHER" id="PTHR42781:SF4">
    <property type="entry name" value="SPERMIDINE_PUTRESCINE IMPORT ATP-BINDING PROTEIN POTA"/>
    <property type="match status" value="1"/>
</dbReference>
<accession>A0ABS5NX19</accession>
<dbReference type="Pfam" id="PF00005">
    <property type="entry name" value="ABC_tran"/>
    <property type="match status" value="1"/>
</dbReference>
<dbReference type="InterPro" id="IPR013611">
    <property type="entry name" value="Transp-assoc_OB_typ2"/>
</dbReference>
<name>A0ABS5NX19_9BACI</name>
<evidence type="ECO:0000256" key="3">
    <source>
        <dbReference type="ARBA" id="ARBA00022840"/>
    </source>
</evidence>
<evidence type="ECO:0000256" key="2">
    <source>
        <dbReference type="ARBA" id="ARBA00022741"/>
    </source>
</evidence>
<evidence type="ECO:0000313" key="5">
    <source>
        <dbReference type="EMBL" id="MBS4192380.1"/>
    </source>
</evidence>
<dbReference type="InterPro" id="IPR050093">
    <property type="entry name" value="ABC_SmlMolc_Importer"/>
</dbReference>
<dbReference type="Proteomes" id="UP000681027">
    <property type="component" value="Unassembled WGS sequence"/>
</dbReference>
<dbReference type="Gene3D" id="3.40.50.300">
    <property type="entry name" value="P-loop containing nucleotide triphosphate hydrolases"/>
    <property type="match status" value="1"/>
</dbReference>
<reference evidence="5 6" key="1">
    <citation type="submission" date="2021-05" db="EMBL/GenBank/DDBJ databases">
        <title>Novel Bacillus species.</title>
        <authorList>
            <person name="Liu G."/>
        </authorList>
    </citation>
    <scope>NUCLEOTIDE SEQUENCE [LARGE SCALE GENOMIC DNA]</scope>
    <source>
        <strain evidence="5 6">FJAT-49705</strain>
    </source>
</reference>
<dbReference type="EMBL" id="JAGYPM010000004">
    <property type="protein sequence ID" value="MBS4192380.1"/>
    <property type="molecule type" value="Genomic_DNA"/>
</dbReference>
<proteinExistence type="predicted"/>
<keyword evidence="3 5" id="KW-0067">ATP-binding</keyword>
<dbReference type="SUPFAM" id="SSF52540">
    <property type="entry name" value="P-loop containing nucleoside triphosphate hydrolases"/>
    <property type="match status" value="1"/>
</dbReference>
<comment type="caution">
    <text evidence="5">The sequence shown here is derived from an EMBL/GenBank/DDBJ whole genome shotgun (WGS) entry which is preliminary data.</text>
</comment>
<keyword evidence="1" id="KW-0813">Transport</keyword>
<dbReference type="InterPro" id="IPR008995">
    <property type="entry name" value="Mo/tungstate-bd_C_term_dom"/>
</dbReference>
<organism evidence="5 6">
    <name type="scientific">Cytobacillus citreus</name>
    <dbReference type="NCBI Taxonomy" id="2833586"/>
    <lineage>
        <taxon>Bacteria</taxon>
        <taxon>Bacillati</taxon>
        <taxon>Bacillota</taxon>
        <taxon>Bacilli</taxon>
        <taxon>Bacillales</taxon>
        <taxon>Bacillaceae</taxon>
        <taxon>Cytobacillus</taxon>
    </lineage>
</organism>
<dbReference type="SMART" id="SM00382">
    <property type="entry name" value="AAA"/>
    <property type="match status" value="1"/>
</dbReference>
<dbReference type="InterPro" id="IPR003439">
    <property type="entry name" value="ABC_transporter-like_ATP-bd"/>
</dbReference>
<dbReference type="RefSeq" id="WP_213103790.1">
    <property type="nucleotide sequence ID" value="NZ_JAGYPM010000004.1"/>
</dbReference>
<evidence type="ECO:0000259" key="4">
    <source>
        <dbReference type="PROSITE" id="PS50893"/>
    </source>
</evidence>
<keyword evidence="2" id="KW-0547">Nucleotide-binding</keyword>
<dbReference type="InterPro" id="IPR027417">
    <property type="entry name" value="P-loop_NTPase"/>
</dbReference>
<dbReference type="PANTHER" id="PTHR42781">
    <property type="entry name" value="SPERMIDINE/PUTRESCINE IMPORT ATP-BINDING PROTEIN POTA"/>
    <property type="match status" value="1"/>
</dbReference>
<feature type="domain" description="ABC transporter" evidence="4">
    <location>
        <begin position="4"/>
        <end position="241"/>
    </location>
</feature>
<evidence type="ECO:0000313" key="6">
    <source>
        <dbReference type="Proteomes" id="UP000681027"/>
    </source>
</evidence>
<dbReference type="Pfam" id="PF08402">
    <property type="entry name" value="TOBE_2"/>
    <property type="match status" value="1"/>
</dbReference>
<dbReference type="PROSITE" id="PS50893">
    <property type="entry name" value="ABC_TRANSPORTER_2"/>
    <property type="match status" value="1"/>
</dbReference>
<dbReference type="PROSITE" id="PS00211">
    <property type="entry name" value="ABC_TRANSPORTER_1"/>
    <property type="match status" value="1"/>
</dbReference>
<dbReference type="InterPro" id="IPR003593">
    <property type="entry name" value="AAA+_ATPase"/>
</dbReference>
<dbReference type="GO" id="GO:0005524">
    <property type="term" value="F:ATP binding"/>
    <property type="evidence" value="ECO:0007669"/>
    <property type="project" value="UniProtKB-KW"/>
</dbReference>